<sequence>MHTFYAKVNYLGGRMMINIYSLPSSSCYWGLCIVLLSIKKGFVNS</sequence>
<organism evidence="2 3">
    <name type="scientific">Persicobacter psychrovividus</name>
    <dbReference type="NCBI Taxonomy" id="387638"/>
    <lineage>
        <taxon>Bacteria</taxon>
        <taxon>Pseudomonadati</taxon>
        <taxon>Bacteroidota</taxon>
        <taxon>Cytophagia</taxon>
        <taxon>Cytophagales</taxon>
        <taxon>Persicobacteraceae</taxon>
        <taxon>Persicobacter</taxon>
    </lineage>
</organism>
<keyword evidence="1" id="KW-1133">Transmembrane helix</keyword>
<keyword evidence="3" id="KW-1185">Reference proteome</keyword>
<evidence type="ECO:0000313" key="2">
    <source>
        <dbReference type="EMBL" id="BDD01942.1"/>
    </source>
</evidence>
<geneLocation type="plasmid" evidence="2 3">
    <name>pPP5</name>
</geneLocation>
<keyword evidence="2" id="KW-0614">Plasmid</keyword>
<keyword evidence="1" id="KW-0812">Transmembrane</keyword>
<proteinExistence type="predicted"/>
<evidence type="ECO:0000313" key="3">
    <source>
        <dbReference type="Proteomes" id="UP001354989"/>
    </source>
</evidence>
<feature type="transmembrane region" description="Helical" evidence="1">
    <location>
        <begin position="20"/>
        <end position="38"/>
    </location>
</feature>
<evidence type="ECO:0000256" key="1">
    <source>
        <dbReference type="SAM" id="Phobius"/>
    </source>
</evidence>
<name>A0ABN6LFS5_9BACT</name>
<dbReference type="Proteomes" id="UP001354989">
    <property type="component" value="Plasmid pPP5"/>
</dbReference>
<reference evidence="2 3" key="1">
    <citation type="submission" date="2021-12" db="EMBL/GenBank/DDBJ databases">
        <title>Genome sequencing of bacteria with rrn-lacking chromosome and rrn-plasmid.</title>
        <authorList>
            <person name="Anda M."/>
            <person name="Iwasaki W."/>
        </authorList>
    </citation>
    <scope>NUCLEOTIDE SEQUENCE [LARGE SCALE GENOMIC DNA]</scope>
    <source>
        <strain evidence="2 3">NBRC 101262</strain>
        <plasmid evidence="2 3">pPP5</plasmid>
    </source>
</reference>
<dbReference type="EMBL" id="AP025297">
    <property type="protein sequence ID" value="BDD01942.1"/>
    <property type="molecule type" value="Genomic_DNA"/>
</dbReference>
<protein>
    <submittedName>
        <fullName evidence="2">Uncharacterized protein</fullName>
    </submittedName>
</protein>
<gene>
    <name evidence="2" type="ORF">PEPS_42220</name>
</gene>
<accession>A0ABN6LFS5</accession>
<keyword evidence="1" id="KW-0472">Membrane</keyword>